<dbReference type="InterPro" id="IPR045860">
    <property type="entry name" value="Snake_toxin-like_sf"/>
</dbReference>
<dbReference type="Proteomes" id="UP000283509">
    <property type="component" value="Unassembled WGS sequence"/>
</dbReference>
<sequence>MACTEEYLMQCPDKQAYDRCETRVRKAANGERWIQKGCALSPCNLGTLEELSLGIHCDYSAPNYDCVTCCKEDGCNTGGAAGLLHPGHTMATLLSVVLTATLGFHLFEWV</sequence>
<accession>A0A3R7MKN0</accession>
<proteinExistence type="predicted"/>
<reference evidence="1 2" key="2">
    <citation type="submission" date="2019-01" db="EMBL/GenBank/DDBJ databases">
        <title>The decoding of complex shrimp genome reveals the adaptation for benthos swimmer, frequently molting mechanism and breeding impact on genome.</title>
        <authorList>
            <person name="Sun Y."/>
            <person name="Gao Y."/>
            <person name="Yu Y."/>
        </authorList>
    </citation>
    <scope>NUCLEOTIDE SEQUENCE [LARGE SCALE GENOMIC DNA]</scope>
    <source>
        <tissue evidence="1">Muscle</tissue>
    </source>
</reference>
<keyword evidence="2" id="KW-1185">Reference proteome</keyword>
<dbReference type="SUPFAM" id="SSF57302">
    <property type="entry name" value="Snake toxin-like"/>
    <property type="match status" value="1"/>
</dbReference>
<name>A0A3R7MKN0_PENVA</name>
<organism evidence="1 2">
    <name type="scientific">Penaeus vannamei</name>
    <name type="common">Whiteleg shrimp</name>
    <name type="synonym">Litopenaeus vannamei</name>
    <dbReference type="NCBI Taxonomy" id="6689"/>
    <lineage>
        <taxon>Eukaryota</taxon>
        <taxon>Metazoa</taxon>
        <taxon>Ecdysozoa</taxon>
        <taxon>Arthropoda</taxon>
        <taxon>Crustacea</taxon>
        <taxon>Multicrustacea</taxon>
        <taxon>Malacostraca</taxon>
        <taxon>Eumalacostraca</taxon>
        <taxon>Eucarida</taxon>
        <taxon>Decapoda</taxon>
        <taxon>Dendrobranchiata</taxon>
        <taxon>Penaeoidea</taxon>
        <taxon>Penaeidae</taxon>
        <taxon>Penaeus</taxon>
    </lineage>
</organism>
<dbReference type="OrthoDB" id="8177818at2759"/>
<gene>
    <name evidence="1" type="ORF">C7M84_001987</name>
</gene>
<comment type="caution">
    <text evidence="1">The sequence shown here is derived from an EMBL/GenBank/DDBJ whole genome shotgun (WGS) entry which is preliminary data.</text>
</comment>
<evidence type="ECO:0000313" key="2">
    <source>
        <dbReference type="Proteomes" id="UP000283509"/>
    </source>
</evidence>
<evidence type="ECO:0000313" key="1">
    <source>
        <dbReference type="EMBL" id="ROT79265.1"/>
    </source>
</evidence>
<dbReference type="AlphaFoldDB" id="A0A3R7MKN0"/>
<dbReference type="EMBL" id="QCYY01001263">
    <property type="protein sequence ID" value="ROT79265.1"/>
    <property type="molecule type" value="Genomic_DNA"/>
</dbReference>
<protein>
    <submittedName>
        <fullName evidence="1">Uncharacterized protein</fullName>
    </submittedName>
</protein>
<reference evidence="1 2" key="1">
    <citation type="submission" date="2018-04" db="EMBL/GenBank/DDBJ databases">
        <authorList>
            <person name="Zhang X."/>
            <person name="Yuan J."/>
            <person name="Li F."/>
            <person name="Xiang J."/>
        </authorList>
    </citation>
    <scope>NUCLEOTIDE SEQUENCE [LARGE SCALE GENOMIC DNA]</scope>
    <source>
        <tissue evidence="1">Muscle</tissue>
    </source>
</reference>
<dbReference type="CDD" id="cd00117">
    <property type="entry name" value="TFP"/>
    <property type="match status" value="1"/>
</dbReference>